<dbReference type="InterPro" id="IPR011249">
    <property type="entry name" value="Metalloenz_LuxS/M16"/>
</dbReference>
<protein>
    <submittedName>
        <fullName evidence="5">Insulinase family protein</fullName>
    </submittedName>
</protein>
<accession>A0A396ADF0</accession>
<evidence type="ECO:0000313" key="8">
    <source>
        <dbReference type="Proteomes" id="UP000283701"/>
    </source>
</evidence>
<dbReference type="Gene3D" id="3.30.830.10">
    <property type="entry name" value="Metalloenzyme, LuxS/M16 peptidase-like"/>
    <property type="match status" value="2"/>
</dbReference>
<dbReference type="SUPFAM" id="SSF63411">
    <property type="entry name" value="LuxS/MPP-like metallohydrolase"/>
    <property type="match status" value="2"/>
</dbReference>
<evidence type="ECO:0000256" key="1">
    <source>
        <dbReference type="ARBA" id="ARBA00007261"/>
    </source>
</evidence>
<feature type="domain" description="Peptidase M16 C-terminal" evidence="3">
    <location>
        <begin position="203"/>
        <end position="374"/>
    </location>
</feature>
<dbReference type="PANTHER" id="PTHR11851:SF49">
    <property type="entry name" value="MITOCHONDRIAL-PROCESSING PEPTIDASE SUBUNIT ALPHA"/>
    <property type="match status" value="1"/>
</dbReference>
<evidence type="ECO:0000313" key="6">
    <source>
        <dbReference type="EMBL" id="RHF81067.1"/>
    </source>
</evidence>
<organism evidence="5 7">
    <name type="scientific">Roseburia inulinivorans</name>
    <dbReference type="NCBI Taxonomy" id="360807"/>
    <lineage>
        <taxon>Bacteria</taxon>
        <taxon>Bacillati</taxon>
        <taxon>Bacillota</taxon>
        <taxon>Clostridia</taxon>
        <taxon>Lachnospirales</taxon>
        <taxon>Lachnospiraceae</taxon>
        <taxon>Roseburia</taxon>
    </lineage>
</organism>
<dbReference type="Pfam" id="PF05193">
    <property type="entry name" value="Peptidase_M16_C"/>
    <property type="match status" value="1"/>
</dbReference>
<evidence type="ECO:0000259" key="3">
    <source>
        <dbReference type="Pfam" id="PF05193"/>
    </source>
</evidence>
<dbReference type="EMBL" id="QSIQ01000020">
    <property type="protein sequence ID" value="RHD01787.1"/>
    <property type="molecule type" value="Genomic_DNA"/>
</dbReference>
<dbReference type="Proteomes" id="UP000283738">
    <property type="component" value="Unassembled WGS sequence"/>
</dbReference>
<comment type="similarity">
    <text evidence="1">Belongs to the peptidase M16 family.</text>
</comment>
<dbReference type="EMBL" id="QRHP01000033">
    <property type="protein sequence ID" value="RHF81067.1"/>
    <property type="molecule type" value="Genomic_DNA"/>
</dbReference>
<dbReference type="EMBL" id="QRTF01000031">
    <property type="protein sequence ID" value="RGQ46746.1"/>
    <property type="molecule type" value="Genomic_DNA"/>
</dbReference>
<dbReference type="InterPro" id="IPR050361">
    <property type="entry name" value="MPP/UQCRC_Complex"/>
</dbReference>
<dbReference type="GO" id="GO:0046872">
    <property type="term" value="F:metal ion binding"/>
    <property type="evidence" value="ECO:0007669"/>
    <property type="project" value="InterPro"/>
</dbReference>
<evidence type="ECO:0000313" key="5">
    <source>
        <dbReference type="EMBL" id="RHD01787.1"/>
    </source>
</evidence>
<evidence type="ECO:0000313" key="9">
    <source>
        <dbReference type="Proteomes" id="UP000283738"/>
    </source>
</evidence>
<proteinExistence type="inferred from homology"/>
<name>A0A396ADF0_9FIRM</name>
<evidence type="ECO:0000259" key="2">
    <source>
        <dbReference type="Pfam" id="PF00675"/>
    </source>
</evidence>
<evidence type="ECO:0000313" key="7">
    <source>
        <dbReference type="Proteomes" id="UP000266391"/>
    </source>
</evidence>
<dbReference type="InterPro" id="IPR011765">
    <property type="entry name" value="Pept_M16_N"/>
</dbReference>
<gene>
    <name evidence="6" type="ORF">DW654_16655</name>
    <name evidence="5" type="ORF">DW813_12035</name>
    <name evidence="4" type="ORF">DWY96_12545</name>
</gene>
<dbReference type="Proteomes" id="UP000283701">
    <property type="component" value="Unassembled WGS sequence"/>
</dbReference>
<feature type="domain" description="Peptidase M16 N-terminal" evidence="2">
    <location>
        <begin position="47"/>
        <end position="189"/>
    </location>
</feature>
<dbReference type="Pfam" id="PF00675">
    <property type="entry name" value="Peptidase_M16"/>
    <property type="match status" value="1"/>
</dbReference>
<evidence type="ECO:0000313" key="4">
    <source>
        <dbReference type="EMBL" id="RGQ46746.1"/>
    </source>
</evidence>
<dbReference type="InterPro" id="IPR007863">
    <property type="entry name" value="Peptidase_M16_C"/>
</dbReference>
<reference evidence="7 8" key="1">
    <citation type="submission" date="2018-08" db="EMBL/GenBank/DDBJ databases">
        <title>A genome reference for cultivated species of the human gut microbiota.</title>
        <authorList>
            <person name="Zou Y."/>
            <person name="Xue W."/>
            <person name="Luo G."/>
        </authorList>
    </citation>
    <scope>NUCLEOTIDE SEQUENCE [LARGE SCALE GENOMIC DNA]</scope>
    <source>
        <strain evidence="4 9">AF28-15</strain>
        <strain evidence="6 8">AM23-23AC</strain>
        <strain evidence="5 7">AM32-8LB</strain>
    </source>
</reference>
<comment type="caution">
    <text evidence="5">The sequence shown here is derived from an EMBL/GenBank/DDBJ whole genome shotgun (WGS) entry which is preliminary data.</text>
</comment>
<dbReference type="Proteomes" id="UP000266391">
    <property type="component" value="Unassembled WGS sequence"/>
</dbReference>
<sequence>METFLFLVTYITNLAGFYIIKSNRRIGKEKKSVYDVLNAYLENGLKIILHKIPEVKTVSCGLWVKQGSSYESDEFNGLSHLAEHLLMNAEDVINEQYKYLIAEITDNGVMYNAATTKEYTCFHFTGLANTLETCICALAHIAMKNRNFENENFENEKKVVLQEATGFYSSFQQIKERTSQALWGNMGTGKIIMGNMNNIREATPEQIKGLVRRAYVPENTSIVVIGNIEYMHVLELIEREFSCWEDVKKETEEEAVDSTPGIYINKGSGVSTVLSIGFRSPGYDDQRRLPTEMMVRILGGGGFQSRIVKEIRTKRGLAYTVGGFASFYRKRGTLGFTVVCDKQKSIEAAKAMSKVLAETRINGFLEEEIIREKKVMETNMLLSVDNMTEHLRYIGKCGAMDINFYIENEIRAIKKISKADVDRAARQLLVENNMGFAAIGADDAEKLVDAVEI</sequence>
<dbReference type="AlphaFoldDB" id="A0A396ADF0"/>
<dbReference type="PANTHER" id="PTHR11851">
    <property type="entry name" value="METALLOPROTEASE"/>
    <property type="match status" value="1"/>
</dbReference>